<dbReference type="OrthoDB" id="2020141at2"/>
<dbReference type="InterPro" id="IPR027417">
    <property type="entry name" value="P-loop_NTPase"/>
</dbReference>
<gene>
    <name evidence="2" type="ORF">A6A04_00815</name>
</gene>
<dbReference type="PANTHER" id="PTHR34301:SF8">
    <property type="entry name" value="ATPASE DOMAIN-CONTAINING PROTEIN"/>
    <property type="match status" value="1"/>
</dbReference>
<evidence type="ECO:0000313" key="2">
    <source>
        <dbReference type="EMBL" id="OAN52267.1"/>
    </source>
</evidence>
<organism evidence="2 3">
    <name type="scientific">Paramagnetospirillum marisnigri</name>
    <dbReference type="NCBI Taxonomy" id="1285242"/>
    <lineage>
        <taxon>Bacteria</taxon>
        <taxon>Pseudomonadati</taxon>
        <taxon>Pseudomonadota</taxon>
        <taxon>Alphaproteobacteria</taxon>
        <taxon>Rhodospirillales</taxon>
        <taxon>Magnetospirillaceae</taxon>
        <taxon>Paramagnetospirillum</taxon>
    </lineage>
</organism>
<dbReference type="SUPFAM" id="SSF52540">
    <property type="entry name" value="P-loop containing nucleoside triphosphate hydrolases"/>
    <property type="match status" value="1"/>
</dbReference>
<dbReference type="AlphaFoldDB" id="A0A178MTW9"/>
<proteinExistence type="predicted"/>
<dbReference type="RefSeq" id="WP_068491116.1">
    <property type="nucleotide sequence ID" value="NZ_LWQT01000044.1"/>
</dbReference>
<dbReference type="PANTHER" id="PTHR34301">
    <property type="entry name" value="DNA-BINDING PROTEIN-RELATED"/>
    <property type="match status" value="1"/>
</dbReference>
<feature type="domain" description="Orc1-like AAA ATPase" evidence="1">
    <location>
        <begin position="18"/>
        <end position="204"/>
    </location>
</feature>
<dbReference type="Proteomes" id="UP000078428">
    <property type="component" value="Unassembled WGS sequence"/>
</dbReference>
<evidence type="ECO:0000259" key="1">
    <source>
        <dbReference type="Pfam" id="PF13191"/>
    </source>
</evidence>
<dbReference type="Gene3D" id="3.40.50.300">
    <property type="entry name" value="P-loop containing nucleotide triphosphate hydrolases"/>
    <property type="match status" value="1"/>
</dbReference>
<name>A0A178MTW9_9PROT</name>
<accession>A0A178MTW9</accession>
<dbReference type="Pfam" id="PF13191">
    <property type="entry name" value="AAA_16"/>
    <property type="match status" value="1"/>
</dbReference>
<dbReference type="InterPro" id="IPR041664">
    <property type="entry name" value="AAA_16"/>
</dbReference>
<dbReference type="EMBL" id="LWQT01000044">
    <property type="protein sequence ID" value="OAN52267.1"/>
    <property type="molecule type" value="Genomic_DNA"/>
</dbReference>
<evidence type="ECO:0000313" key="3">
    <source>
        <dbReference type="Proteomes" id="UP000078428"/>
    </source>
</evidence>
<reference evidence="2 3" key="1">
    <citation type="submission" date="2016-04" db="EMBL/GenBank/DDBJ databases">
        <title>Draft genome sequence of freshwater magnetotactic bacteria Magnetospirillum marisnigri SP-1 and Magnetospirillum moscoviense BB-1.</title>
        <authorList>
            <person name="Koziaeva V."/>
            <person name="Dziuba M.V."/>
            <person name="Ivanov T.M."/>
            <person name="Kuznetsov B."/>
            <person name="Grouzdev D.S."/>
        </authorList>
    </citation>
    <scope>NUCLEOTIDE SEQUENCE [LARGE SCALE GENOMIC DNA]</scope>
    <source>
        <strain evidence="2 3">SP-1</strain>
    </source>
</reference>
<keyword evidence="3" id="KW-1185">Reference proteome</keyword>
<comment type="caution">
    <text evidence="2">The sequence shown here is derived from an EMBL/GenBank/DDBJ whole genome shotgun (WGS) entry which is preliminary data.</text>
</comment>
<protein>
    <submittedName>
        <fullName evidence="2">AAA family ATPase</fullName>
    </submittedName>
</protein>
<dbReference type="STRING" id="1285242.A6A04_00815"/>
<sequence>MDPRANPYAPGAGYPPPELAGRDEVINKAAISLDRTKNRRSARGCIFYGLRGVGKTVLLNKIRQDAEAEGMAIVSIEAPEDRSLPGILIPALRATLLRLNRGEAAKTAVSNAIRTLASFAKAMKVRYQDIDISFDAAPEPGAADSGDLESDLGELLMAVGDAAVERKTAVVMAIDELQYVPEEQLAALIAALHKVNQRQLPVTIMAAGLPQLVGQSGRAKSYAERLFEFVPIDRLDEVAATAALCRPAEREGVSFTDDAIGEILKQTRGYPYFLQEWGKHSWDIATSSPISGDDARAASIAALAQLDASFFRVRFDRLAPAEKRYMRAMADLGPGPHRSGDIAERLGKKVTTVAPIRSSMIGKGMLYSPSHGDTAFTVPLFDGFMRRIMPPPFDGNGAS</sequence>